<gene>
    <name evidence="1" type="ORF">GCM10011312_23080</name>
</gene>
<evidence type="ECO:0000313" key="2">
    <source>
        <dbReference type="Proteomes" id="UP000652231"/>
    </source>
</evidence>
<evidence type="ECO:0000313" key="1">
    <source>
        <dbReference type="EMBL" id="GGD98983.1"/>
    </source>
</evidence>
<proteinExistence type="predicted"/>
<sequence>MLSYNSAYPLFDDDLKQIQKIILRSLLYEKHPQHTIVFFNKLIEMIKASRGRLIQHPSLSATNLSYGVNEVYKQDKSVDLIKVKILLCENPRNDRCSLLHYPLYITKKHN</sequence>
<reference evidence="1" key="2">
    <citation type="submission" date="2020-09" db="EMBL/GenBank/DDBJ databases">
        <authorList>
            <person name="Sun Q."/>
            <person name="Zhou Y."/>
        </authorList>
    </citation>
    <scope>NUCLEOTIDE SEQUENCE</scope>
    <source>
        <strain evidence="1">CGMCC 1.12924</strain>
    </source>
</reference>
<protein>
    <submittedName>
        <fullName evidence="1">Uncharacterized protein</fullName>
    </submittedName>
</protein>
<organism evidence="1 2">
    <name type="scientific">Planktosalinus lacus</name>
    <dbReference type="NCBI Taxonomy" id="1526573"/>
    <lineage>
        <taxon>Bacteria</taxon>
        <taxon>Pseudomonadati</taxon>
        <taxon>Bacteroidota</taxon>
        <taxon>Flavobacteriia</taxon>
        <taxon>Flavobacteriales</taxon>
        <taxon>Flavobacteriaceae</taxon>
        <taxon>Planktosalinus</taxon>
    </lineage>
</organism>
<dbReference type="AlphaFoldDB" id="A0A8J2VBE4"/>
<keyword evidence="2" id="KW-1185">Reference proteome</keyword>
<dbReference type="Proteomes" id="UP000652231">
    <property type="component" value="Unassembled WGS sequence"/>
</dbReference>
<reference evidence="1" key="1">
    <citation type="journal article" date="2014" name="Int. J. Syst. Evol. Microbiol.">
        <title>Complete genome sequence of Corynebacterium casei LMG S-19264T (=DSM 44701T), isolated from a smear-ripened cheese.</title>
        <authorList>
            <consortium name="US DOE Joint Genome Institute (JGI-PGF)"/>
            <person name="Walter F."/>
            <person name="Albersmeier A."/>
            <person name="Kalinowski J."/>
            <person name="Ruckert C."/>
        </authorList>
    </citation>
    <scope>NUCLEOTIDE SEQUENCE</scope>
    <source>
        <strain evidence="1">CGMCC 1.12924</strain>
    </source>
</reference>
<dbReference type="RefSeq" id="WP_188442795.1">
    <property type="nucleotide sequence ID" value="NZ_BMGK01000010.1"/>
</dbReference>
<comment type="caution">
    <text evidence="1">The sequence shown here is derived from an EMBL/GenBank/DDBJ whole genome shotgun (WGS) entry which is preliminary data.</text>
</comment>
<name>A0A8J2VBE4_9FLAO</name>
<accession>A0A8J2VBE4</accession>
<dbReference type="EMBL" id="BMGK01000010">
    <property type="protein sequence ID" value="GGD98983.1"/>
    <property type="molecule type" value="Genomic_DNA"/>
</dbReference>